<evidence type="ECO:0000256" key="2">
    <source>
        <dbReference type="SAM" id="SignalP"/>
    </source>
</evidence>
<dbReference type="PROSITE" id="PS51257">
    <property type="entry name" value="PROKAR_LIPOPROTEIN"/>
    <property type="match status" value="1"/>
</dbReference>
<keyword evidence="4" id="KW-1185">Reference proteome</keyword>
<dbReference type="Proteomes" id="UP001431429">
    <property type="component" value="Unassembled WGS sequence"/>
</dbReference>
<feature type="compositionally biased region" description="Basic and acidic residues" evidence="1">
    <location>
        <begin position="168"/>
        <end position="179"/>
    </location>
</feature>
<feature type="region of interest" description="Disordered" evidence="1">
    <location>
        <begin position="131"/>
        <end position="179"/>
    </location>
</feature>
<evidence type="ECO:0000313" key="3">
    <source>
        <dbReference type="EMBL" id="MCM2390846.1"/>
    </source>
</evidence>
<accession>A0ABT0URJ5</accession>
<evidence type="ECO:0000313" key="4">
    <source>
        <dbReference type="Proteomes" id="UP001431429"/>
    </source>
</evidence>
<dbReference type="EMBL" id="JAMQAW010000026">
    <property type="protein sequence ID" value="MCM2390846.1"/>
    <property type="molecule type" value="Genomic_DNA"/>
</dbReference>
<evidence type="ECO:0008006" key="5">
    <source>
        <dbReference type="Google" id="ProtNLM"/>
    </source>
</evidence>
<keyword evidence="2" id="KW-0732">Signal</keyword>
<proteinExistence type="predicted"/>
<feature type="chain" id="PRO_5045405497" description="Lipoprotein" evidence="2">
    <location>
        <begin position="20"/>
        <end position="179"/>
    </location>
</feature>
<evidence type="ECO:0000256" key="1">
    <source>
        <dbReference type="SAM" id="MobiDB-lite"/>
    </source>
</evidence>
<organism evidence="3 4">
    <name type="scientific">Streptomyces albipurpureus</name>
    <dbReference type="NCBI Taxonomy" id="2897419"/>
    <lineage>
        <taxon>Bacteria</taxon>
        <taxon>Bacillati</taxon>
        <taxon>Actinomycetota</taxon>
        <taxon>Actinomycetes</taxon>
        <taxon>Kitasatosporales</taxon>
        <taxon>Streptomycetaceae</taxon>
        <taxon>Streptomyces</taxon>
    </lineage>
</organism>
<reference evidence="3" key="1">
    <citation type="submission" date="2022-06" db="EMBL/GenBank/DDBJ databases">
        <title>Genome public.</title>
        <authorList>
            <person name="Sun Q."/>
        </authorList>
    </citation>
    <scope>NUCLEOTIDE SEQUENCE</scope>
    <source>
        <strain evidence="3">CWNU-1</strain>
    </source>
</reference>
<protein>
    <recommendedName>
        <fullName evidence="5">Lipoprotein</fullName>
    </recommendedName>
</protein>
<dbReference type="RefSeq" id="WP_250921177.1">
    <property type="nucleotide sequence ID" value="NZ_JAMQAW010000026.1"/>
</dbReference>
<comment type="caution">
    <text evidence="3">The sequence shown here is derived from an EMBL/GenBank/DDBJ whole genome shotgun (WGS) entry which is preliminary data.</text>
</comment>
<feature type="signal peptide" evidence="2">
    <location>
        <begin position="1"/>
        <end position="19"/>
    </location>
</feature>
<feature type="compositionally biased region" description="Basic and acidic residues" evidence="1">
    <location>
        <begin position="39"/>
        <end position="52"/>
    </location>
</feature>
<feature type="region of interest" description="Disordered" evidence="1">
    <location>
        <begin position="23"/>
        <end position="52"/>
    </location>
</feature>
<sequence length="179" mass="19415">MRSRTRTALAVLPFALALALTGCSSDDGGDKVATAQSSGKDRPDAEPSMSERDRAMKFAKCMRQNGVDMEDPKDGQRFVVKARKKGSKAVMDKAMEKCRDYQPQGGAGGRKADPKAVAAMQKYAKCMRENGVAEFPDPKPGGGLQMNKSIQDDPDFKTAEGKCQSHLAAERKRVEGKDQ</sequence>
<name>A0ABT0URJ5_9ACTN</name>
<feature type="compositionally biased region" description="Basic and acidic residues" evidence="1">
    <location>
        <begin position="150"/>
        <end position="160"/>
    </location>
</feature>
<gene>
    <name evidence="3" type="ORF">NBG84_21515</name>
</gene>